<gene>
    <name evidence="2" type="ORF">H0H81_009835</name>
</gene>
<accession>A0A9P7KIP1</accession>
<dbReference type="InterPro" id="IPR009057">
    <property type="entry name" value="Homeodomain-like_sf"/>
</dbReference>
<dbReference type="Proteomes" id="UP000717328">
    <property type="component" value="Unassembled WGS sequence"/>
</dbReference>
<organism evidence="2 3">
    <name type="scientific">Sphagnurus paluster</name>
    <dbReference type="NCBI Taxonomy" id="117069"/>
    <lineage>
        <taxon>Eukaryota</taxon>
        <taxon>Fungi</taxon>
        <taxon>Dikarya</taxon>
        <taxon>Basidiomycota</taxon>
        <taxon>Agaricomycotina</taxon>
        <taxon>Agaricomycetes</taxon>
        <taxon>Agaricomycetidae</taxon>
        <taxon>Agaricales</taxon>
        <taxon>Tricholomatineae</taxon>
        <taxon>Lyophyllaceae</taxon>
        <taxon>Sphagnurus</taxon>
    </lineage>
</organism>
<dbReference type="AlphaFoldDB" id="A0A9P7KIP1"/>
<protein>
    <recommendedName>
        <fullName evidence="4">Rap1 Myb domain-containing protein</fullName>
    </recommendedName>
</protein>
<dbReference type="Gene3D" id="1.10.10.60">
    <property type="entry name" value="Homeodomain-like"/>
    <property type="match status" value="1"/>
</dbReference>
<feature type="compositionally biased region" description="Polar residues" evidence="1">
    <location>
        <begin position="442"/>
        <end position="462"/>
    </location>
</feature>
<feature type="compositionally biased region" description="Polar residues" evidence="1">
    <location>
        <begin position="545"/>
        <end position="555"/>
    </location>
</feature>
<name>A0A9P7KIP1_9AGAR</name>
<feature type="region of interest" description="Disordered" evidence="1">
    <location>
        <begin position="357"/>
        <end position="387"/>
    </location>
</feature>
<feature type="region of interest" description="Disordered" evidence="1">
    <location>
        <begin position="407"/>
        <end position="474"/>
    </location>
</feature>
<feature type="region of interest" description="Disordered" evidence="1">
    <location>
        <begin position="545"/>
        <end position="591"/>
    </location>
</feature>
<reference evidence="2" key="2">
    <citation type="submission" date="2021-10" db="EMBL/GenBank/DDBJ databases">
        <title>Phylogenomics reveals ancestral predisposition of the termite-cultivated fungus Termitomyces towards a domesticated lifestyle.</title>
        <authorList>
            <person name="Auxier B."/>
            <person name="Grum-Grzhimaylo A."/>
            <person name="Cardenas M.E."/>
            <person name="Lodge J.D."/>
            <person name="Laessoe T."/>
            <person name="Pedersen O."/>
            <person name="Smith M.E."/>
            <person name="Kuyper T.W."/>
            <person name="Franco-Molano E.A."/>
            <person name="Baroni T.J."/>
            <person name="Aanen D.K."/>
        </authorList>
    </citation>
    <scope>NUCLEOTIDE SEQUENCE</scope>
    <source>
        <strain evidence="2">D49</strain>
    </source>
</reference>
<feature type="region of interest" description="Disordered" evidence="1">
    <location>
        <begin position="612"/>
        <end position="686"/>
    </location>
</feature>
<evidence type="ECO:0000313" key="2">
    <source>
        <dbReference type="EMBL" id="KAG5651104.1"/>
    </source>
</evidence>
<feature type="compositionally biased region" description="Basic residues" evidence="1">
    <location>
        <begin position="222"/>
        <end position="233"/>
    </location>
</feature>
<dbReference type="CDD" id="cd11655">
    <property type="entry name" value="rap1_myb-like"/>
    <property type="match status" value="1"/>
</dbReference>
<dbReference type="OrthoDB" id="435460at2759"/>
<comment type="caution">
    <text evidence="2">The sequence shown here is derived from an EMBL/GenBank/DDBJ whole genome shotgun (WGS) entry which is preliminary data.</text>
</comment>
<feature type="compositionally biased region" description="Acidic residues" evidence="1">
    <location>
        <begin position="240"/>
        <end position="249"/>
    </location>
</feature>
<feature type="compositionally biased region" description="Low complexity" evidence="1">
    <location>
        <begin position="556"/>
        <end position="566"/>
    </location>
</feature>
<dbReference type="SUPFAM" id="SSF46689">
    <property type="entry name" value="Homeodomain-like"/>
    <property type="match status" value="1"/>
</dbReference>
<reference evidence="2" key="1">
    <citation type="submission" date="2021-02" db="EMBL/GenBank/DDBJ databases">
        <authorList>
            <person name="Nieuwenhuis M."/>
            <person name="Van De Peppel L.J.J."/>
        </authorList>
    </citation>
    <scope>NUCLEOTIDE SEQUENCE</scope>
    <source>
        <strain evidence="2">D49</strain>
    </source>
</reference>
<evidence type="ECO:0000256" key="1">
    <source>
        <dbReference type="SAM" id="MobiDB-lite"/>
    </source>
</evidence>
<feature type="compositionally biased region" description="Polar residues" evidence="1">
    <location>
        <begin position="666"/>
        <end position="679"/>
    </location>
</feature>
<keyword evidence="3" id="KW-1185">Reference proteome</keyword>
<evidence type="ECO:0000313" key="3">
    <source>
        <dbReference type="Proteomes" id="UP000717328"/>
    </source>
</evidence>
<feature type="region of interest" description="Disordered" evidence="1">
    <location>
        <begin position="698"/>
        <end position="721"/>
    </location>
</feature>
<feature type="compositionally biased region" description="Polar residues" evidence="1">
    <location>
        <begin position="579"/>
        <end position="591"/>
    </location>
</feature>
<sequence length="721" mass="81226">MPPQYLQEAHEIGDELQQSSSNPQRQVFRDEFDNPIWFFIHSSIKSTFVIQNLTDDIENHGGIVRDTDDFVDTVIVHRLYGGRDNLQLCYLVSPEESRRNTWVEPPSFVRHCINEGKVSHRRPQKEGMGGSMWGVRGRTKFTREDDENLVAYIARMIHEPDAGGRQGLVIYRELVEMANTDPQRYSWASRHTPHAWRERYKRHQRRFNALIDRFVKEHHITKSHYHRDRRISRKTQLAIDPDDDSEEGYNSDLQSPPVAKTRLLGDPHNVAILSHRSRKGKERARDMFEETTDGNLSSLFGSESEPDRAERPALQTNLRIHEDSHLPSRRSSLASPTNLRTSQVTLVASTQQHLPQNLGDSLKEYPPSATSGRALQPSPTPVAQGTDVQDSLPAYNILLANESPLPELPELLPTKRDRPSGTKKARLSRIKQTMHDTPQAPYLNTRSRSRSVEPSTLPSTRQTQRKRKGQEVSELQLLPPLEEHEEADYARGSTDLPVVSGLAKQAWLRHHTLQPIDSAKAYLVTETLEEESDVVDHLVNNISGGSNDIYAQQTQSSSPSDSSEGSLDSDDAQTDRNLRQSPAVSISQVQRPTSTFALHNLDPDQVLQMLSQSQPAASTPRYTRRSTLNLPGNQRESAASQGRLSAPGPSRRNAIDAAYNPPRTPKNLQNQYQSNSMSGDESFPLSGTKASALKMKIEEEEKRVPYSPPAGTRAARLKKGR</sequence>
<proteinExistence type="predicted"/>
<feature type="region of interest" description="Disordered" evidence="1">
    <location>
        <begin position="318"/>
        <end position="337"/>
    </location>
</feature>
<feature type="compositionally biased region" description="Polar residues" evidence="1">
    <location>
        <begin position="612"/>
        <end position="643"/>
    </location>
</feature>
<feature type="region of interest" description="Disordered" evidence="1">
    <location>
        <begin position="222"/>
        <end position="311"/>
    </location>
</feature>
<evidence type="ECO:0008006" key="4">
    <source>
        <dbReference type="Google" id="ProtNLM"/>
    </source>
</evidence>
<dbReference type="EMBL" id="JABCKI010000297">
    <property type="protein sequence ID" value="KAG5651104.1"/>
    <property type="molecule type" value="Genomic_DNA"/>
</dbReference>